<proteinExistence type="predicted"/>
<reference evidence="1" key="1">
    <citation type="submission" date="2020-04" db="EMBL/GenBank/DDBJ databases">
        <authorList>
            <person name="Chiriac C."/>
            <person name="Salcher M."/>
            <person name="Ghai R."/>
            <person name="Kavagutti S V."/>
        </authorList>
    </citation>
    <scope>NUCLEOTIDE SEQUENCE</scope>
</reference>
<evidence type="ECO:0000313" key="1">
    <source>
        <dbReference type="EMBL" id="CAB4153247.1"/>
    </source>
</evidence>
<dbReference type="EMBL" id="LR796586">
    <property type="protein sequence ID" value="CAB4153247.1"/>
    <property type="molecule type" value="Genomic_DNA"/>
</dbReference>
<accession>A0A6J5N4G9</accession>
<organism evidence="1">
    <name type="scientific">uncultured Caudovirales phage</name>
    <dbReference type="NCBI Taxonomy" id="2100421"/>
    <lineage>
        <taxon>Viruses</taxon>
        <taxon>Duplodnaviria</taxon>
        <taxon>Heunggongvirae</taxon>
        <taxon>Uroviricota</taxon>
        <taxon>Caudoviricetes</taxon>
        <taxon>Peduoviridae</taxon>
        <taxon>Maltschvirus</taxon>
        <taxon>Maltschvirus maltsch</taxon>
    </lineage>
</organism>
<sequence>MAVEPKEIGNMYWHTLEYPVKPKELWERADTQEIDPPFRYGSGWAIRLPFTRKAVVIGTWKTSHTEGEALTYAIRGRYLPEEEIDWDFVRYGLNGAENDTTQASH</sequence>
<gene>
    <name evidence="1" type="ORF">UFOVP621_54</name>
</gene>
<protein>
    <submittedName>
        <fullName evidence="1">Uncharacterized protein</fullName>
    </submittedName>
</protein>
<name>A0A6J5N4G9_9CAUD</name>